<evidence type="ECO:0000256" key="1">
    <source>
        <dbReference type="SAM" id="Phobius"/>
    </source>
</evidence>
<evidence type="ECO:0000313" key="2">
    <source>
        <dbReference type="EMBL" id="OGC44578.1"/>
    </source>
</evidence>
<keyword evidence="1" id="KW-0472">Membrane</keyword>
<name>A0A1F4UHX9_UNCKA</name>
<organism evidence="2 3">
    <name type="scientific">candidate division WWE3 bacterium RBG_19FT_COMBO_53_11</name>
    <dbReference type="NCBI Taxonomy" id="1802613"/>
    <lineage>
        <taxon>Bacteria</taxon>
        <taxon>Katanobacteria</taxon>
    </lineage>
</organism>
<dbReference type="EMBL" id="MEUW01000015">
    <property type="protein sequence ID" value="OGC44578.1"/>
    <property type="molecule type" value="Genomic_DNA"/>
</dbReference>
<keyword evidence="1" id="KW-1133">Transmembrane helix</keyword>
<proteinExistence type="predicted"/>
<comment type="caution">
    <text evidence="2">The sequence shown here is derived from an EMBL/GenBank/DDBJ whole genome shotgun (WGS) entry which is preliminary data.</text>
</comment>
<keyword evidence="1" id="KW-0812">Transmembrane</keyword>
<gene>
    <name evidence="2" type="ORF">A2V54_03735</name>
</gene>
<dbReference type="AlphaFoldDB" id="A0A1F4UHX9"/>
<protein>
    <submittedName>
        <fullName evidence="2">Uncharacterized protein</fullName>
    </submittedName>
</protein>
<evidence type="ECO:0000313" key="3">
    <source>
        <dbReference type="Proteomes" id="UP000176583"/>
    </source>
</evidence>
<accession>A0A1F4UHX9</accession>
<dbReference type="Proteomes" id="UP000176583">
    <property type="component" value="Unassembled WGS sequence"/>
</dbReference>
<reference evidence="2 3" key="1">
    <citation type="journal article" date="2016" name="Nat. Commun.">
        <title>Thousands of microbial genomes shed light on interconnected biogeochemical processes in an aquifer system.</title>
        <authorList>
            <person name="Anantharaman K."/>
            <person name="Brown C.T."/>
            <person name="Hug L.A."/>
            <person name="Sharon I."/>
            <person name="Castelle C.J."/>
            <person name="Probst A.J."/>
            <person name="Thomas B.C."/>
            <person name="Singh A."/>
            <person name="Wilkins M.J."/>
            <person name="Karaoz U."/>
            <person name="Brodie E.L."/>
            <person name="Williams K.H."/>
            <person name="Hubbard S.S."/>
            <person name="Banfield J.F."/>
        </authorList>
    </citation>
    <scope>NUCLEOTIDE SEQUENCE [LARGE SCALE GENOMIC DNA]</scope>
</reference>
<feature type="transmembrane region" description="Helical" evidence="1">
    <location>
        <begin position="12"/>
        <end position="32"/>
    </location>
</feature>
<sequence>MKKLKFLDPYRKTLGCILDSVSVLSLAFAIYGAFWGDFWLASTQWMLVSIWLLIAAHRVGHLDTHS</sequence>
<feature type="transmembrane region" description="Helical" evidence="1">
    <location>
        <begin position="38"/>
        <end position="56"/>
    </location>
</feature>